<evidence type="ECO:0000256" key="1">
    <source>
        <dbReference type="ARBA" id="ARBA00022694"/>
    </source>
</evidence>
<dbReference type="EMBL" id="JAFREP010000046">
    <property type="protein sequence ID" value="MBO1322947.1"/>
    <property type="molecule type" value="Genomic_DNA"/>
</dbReference>
<keyword evidence="2" id="KW-0413">Isomerase</keyword>
<dbReference type="PROSITE" id="PS01129">
    <property type="entry name" value="PSI_RLU"/>
    <property type="match status" value="1"/>
</dbReference>
<dbReference type="GO" id="GO:0000455">
    <property type="term" value="P:enzyme-directed rRNA pseudouridine synthesis"/>
    <property type="evidence" value="ECO:0007669"/>
    <property type="project" value="TreeGrafter"/>
</dbReference>
<dbReference type="Pfam" id="PF00849">
    <property type="entry name" value="PseudoU_synth_2"/>
    <property type="match status" value="1"/>
</dbReference>
<proteinExistence type="predicted"/>
<evidence type="ECO:0000256" key="6">
    <source>
        <dbReference type="ARBA" id="ARBA00040675"/>
    </source>
</evidence>
<sequence>MKLDVLYRDDHLVAVFKPSALLVHRTAMSRDRRFALQLVRNQLGCHVYPVHRLDRATSGLLIFALSSEIAGLISEQIREHQVEKGYWAFVRGFVREPGLIDRPLKNEELDQMQEAETRYAPLRHLTLPVPVHNFPEARYTLLEIWPKTGRRHQIRRHLARAGHPLIGDTMHGDGRNNRVFREHCESQRLLLESRLLSFTHPVTGEALVLKAPVGRDFQALFSRFGWDDLCDREMNGYEGPPAEM</sequence>
<dbReference type="InterPro" id="IPR006145">
    <property type="entry name" value="PsdUridine_synth_RsuA/RluA"/>
</dbReference>
<evidence type="ECO:0000256" key="5">
    <source>
        <dbReference type="ARBA" id="ARBA00038943"/>
    </source>
</evidence>
<dbReference type="GO" id="GO:0008033">
    <property type="term" value="P:tRNA processing"/>
    <property type="evidence" value="ECO:0007669"/>
    <property type="project" value="UniProtKB-KW"/>
</dbReference>
<accession>A0A8J7QE69</accession>
<evidence type="ECO:0000256" key="7">
    <source>
        <dbReference type="ARBA" id="ARBA00041803"/>
    </source>
</evidence>
<dbReference type="InterPro" id="IPR006224">
    <property type="entry name" value="PsdUridine_synth_RluA-like_CS"/>
</dbReference>
<comment type="function">
    <text evidence="4">Responsible for synthesis of pseudouridine from uracil-65 in transfer RNAs.</text>
</comment>
<protein>
    <recommendedName>
        <fullName evidence="6">tRNA pseudouridine synthase C</fullName>
        <ecNumber evidence="5">5.4.99.26</ecNumber>
    </recommendedName>
    <alternativeName>
        <fullName evidence="8">tRNA pseudouridine(65) synthase</fullName>
    </alternativeName>
    <alternativeName>
        <fullName evidence="9">tRNA pseudouridylate synthase C</fullName>
    </alternativeName>
    <alternativeName>
        <fullName evidence="7">tRNA-uridine isomerase C</fullName>
    </alternativeName>
</protein>
<dbReference type="Gene3D" id="3.30.2350.10">
    <property type="entry name" value="Pseudouridine synthase"/>
    <property type="match status" value="1"/>
</dbReference>
<evidence type="ECO:0000256" key="3">
    <source>
        <dbReference type="ARBA" id="ARBA00036607"/>
    </source>
</evidence>
<dbReference type="Proteomes" id="UP000664417">
    <property type="component" value="Unassembled WGS sequence"/>
</dbReference>
<evidence type="ECO:0000259" key="10">
    <source>
        <dbReference type="Pfam" id="PF00849"/>
    </source>
</evidence>
<name>A0A8J7QE69_9BACT</name>
<dbReference type="InterPro" id="IPR050188">
    <property type="entry name" value="RluA_PseudoU_synthase"/>
</dbReference>
<evidence type="ECO:0000313" key="12">
    <source>
        <dbReference type="Proteomes" id="UP000664417"/>
    </source>
</evidence>
<evidence type="ECO:0000313" key="11">
    <source>
        <dbReference type="EMBL" id="MBO1322947.1"/>
    </source>
</evidence>
<organism evidence="11 12">
    <name type="scientific">Acanthopleuribacter pedis</name>
    <dbReference type="NCBI Taxonomy" id="442870"/>
    <lineage>
        <taxon>Bacteria</taxon>
        <taxon>Pseudomonadati</taxon>
        <taxon>Acidobacteriota</taxon>
        <taxon>Holophagae</taxon>
        <taxon>Acanthopleuribacterales</taxon>
        <taxon>Acanthopleuribacteraceae</taxon>
        <taxon>Acanthopleuribacter</taxon>
    </lineage>
</organism>
<dbReference type="GO" id="GO:0160149">
    <property type="term" value="F:tRNA pseudouridine(65) synthase activity"/>
    <property type="evidence" value="ECO:0007669"/>
    <property type="project" value="UniProtKB-EC"/>
</dbReference>
<gene>
    <name evidence="11" type="ORF">J3U88_31065</name>
</gene>
<dbReference type="EC" id="5.4.99.26" evidence="5"/>
<dbReference type="SUPFAM" id="SSF55120">
    <property type="entry name" value="Pseudouridine synthase"/>
    <property type="match status" value="1"/>
</dbReference>
<reference evidence="11" key="1">
    <citation type="submission" date="2021-03" db="EMBL/GenBank/DDBJ databases">
        <authorList>
            <person name="Wang G."/>
        </authorList>
    </citation>
    <scope>NUCLEOTIDE SEQUENCE</scope>
    <source>
        <strain evidence="11">KCTC 12899</strain>
    </source>
</reference>
<dbReference type="AlphaFoldDB" id="A0A8J7QE69"/>
<dbReference type="RefSeq" id="WP_207862919.1">
    <property type="nucleotide sequence ID" value="NZ_JAFREP010000046.1"/>
</dbReference>
<dbReference type="PANTHER" id="PTHR21600:SF56">
    <property type="entry name" value="TRNA PSEUDOURIDINE SYNTHASE C"/>
    <property type="match status" value="1"/>
</dbReference>
<evidence type="ECO:0000256" key="9">
    <source>
        <dbReference type="ARBA" id="ARBA00043049"/>
    </source>
</evidence>
<keyword evidence="1" id="KW-0819">tRNA processing</keyword>
<evidence type="ECO:0000256" key="4">
    <source>
        <dbReference type="ARBA" id="ARBA00037670"/>
    </source>
</evidence>
<evidence type="ECO:0000256" key="8">
    <source>
        <dbReference type="ARBA" id="ARBA00041975"/>
    </source>
</evidence>
<keyword evidence="12" id="KW-1185">Reference proteome</keyword>
<comment type="caution">
    <text evidence="11">The sequence shown here is derived from an EMBL/GenBank/DDBJ whole genome shotgun (WGS) entry which is preliminary data.</text>
</comment>
<comment type="catalytic activity">
    <reaction evidence="3">
        <text>uridine(65) in tRNA = pseudouridine(65) in tRNA</text>
        <dbReference type="Rhea" id="RHEA:42536"/>
        <dbReference type="Rhea" id="RHEA-COMP:10103"/>
        <dbReference type="Rhea" id="RHEA-COMP:10104"/>
        <dbReference type="ChEBI" id="CHEBI:65314"/>
        <dbReference type="ChEBI" id="CHEBI:65315"/>
        <dbReference type="EC" id="5.4.99.26"/>
    </reaction>
</comment>
<dbReference type="PANTHER" id="PTHR21600">
    <property type="entry name" value="MITOCHONDRIAL RNA PSEUDOURIDINE SYNTHASE"/>
    <property type="match status" value="1"/>
</dbReference>
<dbReference type="GO" id="GO:0003723">
    <property type="term" value="F:RNA binding"/>
    <property type="evidence" value="ECO:0007669"/>
    <property type="project" value="InterPro"/>
</dbReference>
<feature type="domain" description="Pseudouridine synthase RsuA/RluA-like" evidence="10">
    <location>
        <begin position="11"/>
        <end position="159"/>
    </location>
</feature>
<dbReference type="InterPro" id="IPR020103">
    <property type="entry name" value="PsdUridine_synth_cat_dom_sf"/>
</dbReference>
<evidence type="ECO:0000256" key="2">
    <source>
        <dbReference type="ARBA" id="ARBA00023235"/>
    </source>
</evidence>